<protein>
    <submittedName>
        <fullName evidence="1">Uncharacterized protein</fullName>
    </submittedName>
</protein>
<sequence length="39" mass="4735">MSFQHAQSNQKLSSIQMKKRYPYFYPTHSAIFYFDLLCD</sequence>
<dbReference type="AlphaFoldDB" id="D0W772"/>
<dbReference type="EMBL" id="ACEQ02000003">
    <property type="protein sequence ID" value="EEZ76675.1"/>
    <property type="molecule type" value="Genomic_DNA"/>
</dbReference>
<name>D0W772_NEILA</name>
<comment type="caution">
    <text evidence="1">The sequence shown here is derived from an EMBL/GenBank/DDBJ whole genome shotgun (WGS) entry which is preliminary data.</text>
</comment>
<evidence type="ECO:0000313" key="2">
    <source>
        <dbReference type="Proteomes" id="UP000003843"/>
    </source>
</evidence>
<dbReference type="Proteomes" id="UP000003843">
    <property type="component" value="Unassembled WGS sequence"/>
</dbReference>
<reference evidence="1 2" key="1">
    <citation type="submission" date="2009-10" db="EMBL/GenBank/DDBJ databases">
        <authorList>
            <person name="Weinstock G."/>
            <person name="Sodergren E."/>
            <person name="Clifton S."/>
            <person name="Fulton L."/>
            <person name="Fulton B."/>
            <person name="Courtney L."/>
            <person name="Fronick C."/>
            <person name="Harrison M."/>
            <person name="Strong C."/>
            <person name="Farmer C."/>
            <person name="Delahaunty K."/>
            <person name="Markovic C."/>
            <person name="Hall O."/>
            <person name="Minx P."/>
            <person name="Tomlinson C."/>
            <person name="Mitreva M."/>
            <person name="Nelson J."/>
            <person name="Hou S."/>
            <person name="Wollam A."/>
            <person name="Pepin K.H."/>
            <person name="Johnson M."/>
            <person name="Bhonagiri V."/>
            <person name="Nash W.E."/>
            <person name="Warren W."/>
            <person name="Chinwalla A."/>
            <person name="Mardis E.R."/>
            <person name="Wilson R.K."/>
        </authorList>
    </citation>
    <scope>NUCLEOTIDE SEQUENCE [LARGE SCALE GENOMIC DNA]</scope>
    <source>
        <strain evidence="1 2">ATCC 23970</strain>
    </source>
</reference>
<proteinExistence type="predicted"/>
<accession>D0W772</accession>
<organism evidence="1 2">
    <name type="scientific">Neisseria lactamica ATCC 23970</name>
    <dbReference type="NCBI Taxonomy" id="546265"/>
    <lineage>
        <taxon>Bacteria</taxon>
        <taxon>Pseudomonadati</taxon>
        <taxon>Pseudomonadota</taxon>
        <taxon>Betaproteobacteria</taxon>
        <taxon>Neisseriales</taxon>
        <taxon>Neisseriaceae</taxon>
        <taxon>Neisseria</taxon>
    </lineage>
</organism>
<gene>
    <name evidence="1" type="ORF">NEILACOT_03370</name>
</gene>
<evidence type="ECO:0000313" key="1">
    <source>
        <dbReference type="EMBL" id="EEZ76675.1"/>
    </source>
</evidence>